<sequence>MAQKNKSTDWNSVLLKFFAVANLIIGGSQLISSLTLSTYQSFSIGGPVSIGLALSYLLTGFGLFKLRLWSLYTGAAAVLFELLVSINTNGFNLKSIFWSGDFVIGLIILLYIYSQRKKLS</sequence>
<keyword evidence="1" id="KW-0472">Membrane</keyword>
<keyword evidence="1" id="KW-0812">Transmembrane</keyword>
<feature type="transmembrane region" description="Helical" evidence="1">
    <location>
        <begin position="71"/>
        <end position="90"/>
    </location>
</feature>
<evidence type="ECO:0000313" key="2">
    <source>
        <dbReference type="EMBL" id="KKT45821.1"/>
    </source>
</evidence>
<organism evidence="2 3">
    <name type="scientific">Candidatus Gottesmanbacteria bacterium GW2011_GWA2_44_17</name>
    <dbReference type="NCBI Taxonomy" id="1618444"/>
    <lineage>
        <taxon>Bacteria</taxon>
        <taxon>Candidatus Gottesmaniibacteriota</taxon>
    </lineage>
</organism>
<dbReference type="AlphaFoldDB" id="A0A0G1HEP8"/>
<feature type="transmembrane region" description="Helical" evidence="1">
    <location>
        <begin position="96"/>
        <end position="114"/>
    </location>
</feature>
<proteinExistence type="predicted"/>
<feature type="transmembrane region" description="Helical" evidence="1">
    <location>
        <begin position="12"/>
        <end position="32"/>
    </location>
</feature>
<evidence type="ECO:0000313" key="3">
    <source>
        <dbReference type="Proteomes" id="UP000034063"/>
    </source>
</evidence>
<gene>
    <name evidence="2" type="ORF">UW37_C0040G0010</name>
</gene>
<reference evidence="2 3" key="1">
    <citation type="journal article" date="2015" name="Nature">
        <title>rRNA introns, odd ribosomes, and small enigmatic genomes across a large radiation of phyla.</title>
        <authorList>
            <person name="Brown C.T."/>
            <person name="Hug L.A."/>
            <person name="Thomas B.C."/>
            <person name="Sharon I."/>
            <person name="Castelle C.J."/>
            <person name="Singh A."/>
            <person name="Wilkins M.J."/>
            <person name="Williams K.H."/>
            <person name="Banfield J.F."/>
        </authorList>
    </citation>
    <scope>NUCLEOTIDE SEQUENCE [LARGE SCALE GENOMIC DNA]</scope>
</reference>
<dbReference type="EMBL" id="LCIB01000040">
    <property type="protein sequence ID" value="KKT45821.1"/>
    <property type="molecule type" value="Genomic_DNA"/>
</dbReference>
<comment type="caution">
    <text evidence="2">The sequence shown here is derived from an EMBL/GenBank/DDBJ whole genome shotgun (WGS) entry which is preliminary data.</text>
</comment>
<evidence type="ECO:0000256" key="1">
    <source>
        <dbReference type="SAM" id="Phobius"/>
    </source>
</evidence>
<dbReference type="Proteomes" id="UP000034063">
    <property type="component" value="Unassembled WGS sequence"/>
</dbReference>
<accession>A0A0G1HEP8</accession>
<keyword evidence="1" id="KW-1133">Transmembrane helix</keyword>
<feature type="transmembrane region" description="Helical" evidence="1">
    <location>
        <begin position="44"/>
        <end position="64"/>
    </location>
</feature>
<name>A0A0G1HEP8_9BACT</name>
<protein>
    <submittedName>
        <fullName evidence="2">Uncharacterized protein</fullName>
    </submittedName>
</protein>